<feature type="domain" description="Phosphofurin acidic cluster sorting protein 1/2 N-terminal C2" evidence="5">
    <location>
        <begin position="42"/>
        <end position="198"/>
    </location>
</feature>
<feature type="region of interest" description="Disordered" evidence="3">
    <location>
        <begin position="299"/>
        <end position="385"/>
    </location>
</feature>
<feature type="compositionally biased region" description="Acidic residues" evidence="3">
    <location>
        <begin position="299"/>
        <end position="311"/>
    </location>
</feature>
<evidence type="ECO:0000313" key="6">
    <source>
        <dbReference type="EMBL" id="OQV15469.1"/>
    </source>
</evidence>
<feature type="compositionally biased region" description="Basic and acidic residues" evidence="3">
    <location>
        <begin position="376"/>
        <end position="385"/>
    </location>
</feature>
<evidence type="ECO:0000256" key="1">
    <source>
        <dbReference type="ARBA" id="ARBA00008590"/>
    </source>
</evidence>
<feature type="domain" description="Phosphofurin acidic cluster sorting protein 1/2 C-terminal" evidence="4">
    <location>
        <begin position="446"/>
        <end position="877"/>
    </location>
</feature>
<feature type="region of interest" description="Disordered" evidence="3">
    <location>
        <begin position="691"/>
        <end position="711"/>
    </location>
</feature>
<feature type="compositionally biased region" description="Polar residues" evidence="3">
    <location>
        <begin position="694"/>
        <end position="703"/>
    </location>
</feature>
<dbReference type="OrthoDB" id="28829at2759"/>
<feature type="compositionally biased region" description="Basic and acidic residues" evidence="3">
    <location>
        <begin position="749"/>
        <end position="770"/>
    </location>
</feature>
<name>A0A1W0WJW6_HYPEX</name>
<feature type="compositionally biased region" description="Basic and acidic residues" evidence="3">
    <location>
        <begin position="344"/>
        <end position="366"/>
    </location>
</feature>
<dbReference type="InterPro" id="IPR019381">
    <property type="entry name" value="PACS1/2_C"/>
</dbReference>
<evidence type="ECO:0000313" key="7">
    <source>
        <dbReference type="Proteomes" id="UP000192578"/>
    </source>
</evidence>
<evidence type="ECO:0000256" key="3">
    <source>
        <dbReference type="SAM" id="MobiDB-lite"/>
    </source>
</evidence>
<keyword evidence="2" id="KW-0597">Phosphoprotein</keyword>
<evidence type="ECO:0000256" key="2">
    <source>
        <dbReference type="ARBA" id="ARBA00022553"/>
    </source>
</evidence>
<reference evidence="7" key="1">
    <citation type="submission" date="2017-01" db="EMBL/GenBank/DDBJ databases">
        <title>Comparative genomics of anhydrobiosis in the tardigrade Hypsibius dujardini.</title>
        <authorList>
            <person name="Yoshida Y."/>
            <person name="Koutsovoulos G."/>
            <person name="Laetsch D."/>
            <person name="Stevens L."/>
            <person name="Kumar S."/>
            <person name="Horikawa D."/>
            <person name="Ishino K."/>
            <person name="Komine S."/>
            <person name="Tomita M."/>
            <person name="Blaxter M."/>
            <person name="Arakawa K."/>
        </authorList>
    </citation>
    <scope>NUCLEOTIDE SEQUENCE [LARGE SCALE GENOMIC DNA]</scope>
    <source>
        <strain evidence="7">Z151</strain>
    </source>
</reference>
<comment type="similarity">
    <text evidence="1">Belongs to the PACS family.</text>
</comment>
<proteinExistence type="inferred from homology"/>
<comment type="caution">
    <text evidence="6">The sequence shown here is derived from an EMBL/GenBank/DDBJ whole genome shotgun (WGS) entry which is preliminary data.</text>
</comment>
<dbReference type="Pfam" id="PF10254">
    <property type="entry name" value="Pacs-1"/>
    <property type="match status" value="1"/>
</dbReference>
<feature type="region of interest" description="Disordered" evidence="3">
    <location>
        <begin position="749"/>
        <end position="771"/>
    </location>
</feature>
<dbReference type="PANTHER" id="PTHR13280">
    <property type="entry name" value="PHOSPHOFURIN ACIDIC CLUSTER SORTING PROTEIN"/>
    <property type="match status" value="1"/>
</dbReference>
<dbReference type="InterPro" id="IPR057541">
    <property type="entry name" value="PACS1/2_N"/>
</dbReference>
<gene>
    <name evidence="6" type="ORF">BV898_10343</name>
</gene>
<accession>A0A1W0WJW6</accession>
<feature type="compositionally biased region" description="Acidic residues" evidence="3">
    <location>
        <begin position="208"/>
        <end position="230"/>
    </location>
</feature>
<dbReference type="GO" id="GO:0072659">
    <property type="term" value="P:protein localization to plasma membrane"/>
    <property type="evidence" value="ECO:0007669"/>
    <property type="project" value="TreeGrafter"/>
</dbReference>
<dbReference type="PANTHER" id="PTHR13280:SF17">
    <property type="entry name" value="KRUEPPEL TARGET AT 95D, ISOFORM A"/>
    <property type="match status" value="1"/>
</dbReference>
<sequence length="880" mass="96827">MAERSFKAHVMGSGGGVSGGGGAFGASGAGAGGGSSSASGKVSMKLFAIGDVGRMPSFCTSRICSARLVRLVVNRRLEEGLRSITIAIKMQGSKRTLRSTELDLGINDTLDTEIDLSLSLQYPHYLKQRTNLLYIMLQRRKKYKNRRILGYKTLAVGTVDMTEVLQRSVDQELAMYASPKEKDAVVAKISIVGLSTQPVNSITGKESLEDDNTSDEDEFTSEGMSDSEGDVVVDEALGHGESSGKSRRKLQAGRHQANFKQKFISLLRKFKQSDGFDADVPELEEHDKAALDDELLDELDFDSDSGPDPEFMDTISVQSTPRPHLSPYFKPGRSLSTLLVPSKGLDRAAERSDDGSRNNSDSHPDTLTDEDGSAIKSDDQKEEVKRKRMLVLREKSSFLRDKEVREKLERKLEKEVVPPPLREFLKPEGRKFSQSIPVESSPKKAILDQLHHIFPSPEEDLPNSIVLINGNHALGQAMQEHLETIMNPVICTASTGDIKACFTQLATRFHKLHFGKVHSSVKVVVCGGDEFMNAVLRGFIEMDPPDLHSCLRFVFIPLGESTLSRYIGQADAIAGDLFDRDSWFSALEQPDPDSVDWDIILNKIRLYYEAASAPFSLPIAQAMINVKSHGGPEAESSQMFIPFLSDVRINAPQLDLSTSGPMANAEGEDLLPHSLQSGASSASFINIASAGGSTSDMQKQQDFSPPHSPSVAQPQTLPYYSAITPLPQLVLATDAMELQLDFWTLGSSNEDREKDRERKKSDISRPKDLPSSKTSIKAAFRSIHVVRPVHGSSIFSLTYSTKEKKIQIMRALGKKAKDLEVRTVGVDGISRLICRICKVHGCGMKVAIDGCDWQNINFFQLSPQWHSNIKALPLLICESI</sequence>
<dbReference type="EMBL" id="MTYJ01000088">
    <property type="protein sequence ID" value="OQV15469.1"/>
    <property type="molecule type" value="Genomic_DNA"/>
</dbReference>
<feature type="region of interest" description="Disordered" evidence="3">
    <location>
        <begin position="201"/>
        <end position="230"/>
    </location>
</feature>
<organism evidence="6 7">
    <name type="scientific">Hypsibius exemplaris</name>
    <name type="common">Freshwater tardigrade</name>
    <dbReference type="NCBI Taxonomy" id="2072580"/>
    <lineage>
        <taxon>Eukaryota</taxon>
        <taxon>Metazoa</taxon>
        <taxon>Ecdysozoa</taxon>
        <taxon>Tardigrada</taxon>
        <taxon>Eutardigrada</taxon>
        <taxon>Parachela</taxon>
        <taxon>Hypsibioidea</taxon>
        <taxon>Hypsibiidae</taxon>
        <taxon>Hypsibius</taxon>
    </lineage>
</organism>
<dbReference type="AlphaFoldDB" id="A0A1W0WJW6"/>
<protein>
    <submittedName>
        <fullName evidence="6">Phosphofurin acidic cluster sorting protein 2</fullName>
    </submittedName>
</protein>
<keyword evidence="7" id="KW-1185">Reference proteome</keyword>
<evidence type="ECO:0000259" key="5">
    <source>
        <dbReference type="Pfam" id="PF25332"/>
    </source>
</evidence>
<dbReference type="Pfam" id="PF25332">
    <property type="entry name" value="C2_PACS_N"/>
    <property type="match status" value="1"/>
</dbReference>
<dbReference type="Proteomes" id="UP000192578">
    <property type="component" value="Unassembled WGS sequence"/>
</dbReference>
<evidence type="ECO:0000259" key="4">
    <source>
        <dbReference type="Pfam" id="PF10254"/>
    </source>
</evidence>